<evidence type="ECO:0000313" key="2">
    <source>
        <dbReference type="EMBL" id="KAK1921132.1"/>
    </source>
</evidence>
<dbReference type="AlphaFoldDB" id="A0AAD9FPX9"/>
<accession>A0AAD9FPX9</accession>
<organism evidence="2 3">
    <name type="scientific">Papiliotrema laurentii</name>
    <name type="common">Cryptococcus laurentii</name>
    <dbReference type="NCBI Taxonomy" id="5418"/>
    <lineage>
        <taxon>Eukaryota</taxon>
        <taxon>Fungi</taxon>
        <taxon>Dikarya</taxon>
        <taxon>Basidiomycota</taxon>
        <taxon>Agaricomycotina</taxon>
        <taxon>Tremellomycetes</taxon>
        <taxon>Tremellales</taxon>
        <taxon>Rhynchogastremaceae</taxon>
        <taxon>Papiliotrema</taxon>
    </lineage>
</organism>
<feature type="compositionally biased region" description="Polar residues" evidence="1">
    <location>
        <begin position="38"/>
        <end position="48"/>
    </location>
</feature>
<proteinExistence type="predicted"/>
<evidence type="ECO:0000256" key="1">
    <source>
        <dbReference type="SAM" id="MobiDB-lite"/>
    </source>
</evidence>
<gene>
    <name evidence="2" type="ORF">DB88DRAFT_89716</name>
</gene>
<dbReference type="Proteomes" id="UP001182556">
    <property type="component" value="Unassembled WGS sequence"/>
</dbReference>
<name>A0AAD9FPX9_PAPLA</name>
<comment type="caution">
    <text evidence="2">The sequence shown here is derived from an EMBL/GenBank/DDBJ whole genome shotgun (WGS) entry which is preliminary data.</text>
</comment>
<feature type="region of interest" description="Disordered" evidence="1">
    <location>
        <begin position="25"/>
        <end position="53"/>
    </location>
</feature>
<feature type="region of interest" description="Disordered" evidence="1">
    <location>
        <begin position="120"/>
        <end position="163"/>
    </location>
</feature>
<dbReference type="EMBL" id="JAODAN010000011">
    <property type="protein sequence ID" value="KAK1921132.1"/>
    <property type="molecule type" value="Genomic_DNA"/>
</dbReference>
<feature type="compositionally biased region" description="Polar residues" evidence="1">
    <location>
        <begin position="144"/>
        <end position="162"/>
    </location>
</feature>
<reference evidence="2" key="1">
    <citation type="submission" date="2023-02" db="EMBL/GenBank/DDBJ databases">
        <title>Identification and recombinant expression of a fungal hydrolase from Papiliotrema laurentii that hydrolyzes apple cutin and clears colloidal polyester polyurethane.</title>
        <authorList>
            <consortium name="DOE Joint Genome Institute"/>
            <person name="Roman V.A."/>
            <person name="Bojanowski C."/>
            <person name="Crable B.R."/>
            <person name="Wagner D.N."/>
            <person name="Hung C.S."/>
            <person name="Nadeau L.J."/>
            <person name="Schratz L."/>
            <person name="Haridas S."/>
            <person name="Pangilinan J."/>
            <person name="Lipzen A."/>
            <person name="Na H."/>
            <person name="Yan M."/>
            <person name="Ng V."/>
            <person name="Grigoriev I.V."/>
            <person name="Spatafora J.W."/>
            <person name="Barlow D."/>
            <person name="Biffinger J."/>
            <person name="Kelley-Loughnane N."/>
            <person name="Varaljay V.A."/>
            <person name="Crookes-Goodson W.J."/>
        </authorList>
    </citation>
    <scope>NUCLEOTIDE SEQUENCE</scope>
    <source>
        <strain evidence="2">5307AH</strain>
    </source>
</reference>
<sequence>MSTVCVVALPHRLSRWRQSRQAMDLTLPTDLQRGPRPSASSLRGSGQPNDGLGDFEAAAARQRTAVEQYALLKLSGIVGKYLGKRAREWTKALDVDRQDRSFRWMSPVLRASCSTSYHLLSSSSHNPQSLESKRSRSASRNERFSTGQSCKMRSTDYTQTTDPSDRSCYVLAATSQPRKTRTEGFTWTIRRQAHIPCSLHWATGPMEASWRSPLWV</sequence>
<evidence type="ECO:0000313" key="3">
    <source>
        <dbReference type="Proteomes" id="UP001182556"/>
    </source>
</evidence>
<protein>
    <submittedName>
        <fullName evidence="2">Uncharacterized protein</fullName>
    </submittedName>
</protein>
<feature type="compositionally biased region" description="Basic and acidic residues" evidence="1">
    <location>
        <begin position="131"/>
        <end position="143"/>
    </location>
</feature>
<keyword evidence="3" id="KW-1185">Reference proteome</keyword>